<dbReference type="Proteomes" id="UP001595834">
    <property type="component" value="Unassembled WGS sequence"/>
</dbReference>
<sequence>MFQRIVVAFDDSPSAHRGARSVTVTPASEHGRAQQRRETVAQTFRGLVTAPNYADRARRFGYAGFHRQPTGGAEVQQQRHSIEARYVGISGENLGSFRTAGERVGRISYIEPHEAESP</sequence>
<dbReference type="EMBL" id="JBHSIZ010000054">
    <property type="protein sequence ID" value="MFC4962053.1"/>
    <property type="molecule type" value="Genomic_DNA"/>
</dbReference>
<keyword evidence="3" id="KW-1185">Reference proteome</keyword>
<evidence type="ECO:0000313" key="3">
    <source>
        <dbReference type="Proteomes" id="UP001595834"/>
    </source>
</evidence>
<accession>A0ABV9V023</accession>
<feature type="region of interest" description="Disordered" evidence="1">
    <location>
        <begin position="15"/>
        <end position="38"/>
    </location>
</feature>
<evidence type="ECO:0000256" key="1">
    <source>
        <dbReference type="SAM" id="MobiDB-lite"/>
    </source>
</evidence>
<protein>
    <submittedName>
        <fullName evidence="2">Uncharacterized protein</fullName>
    </submittedName>
</protein>
<proteinExistence type="predicted"/>
<organism evidence="2 3">
    <name type="scientific">Streptomyces mauvecolor</name>
    <dbReference type="NCBI Taxonomy" id="58345"/>
    <lineage>
        <taxon>Bacteria</taxon>
        <taxon>Bacillati</taxon>
        <taxon>Actinomycetota</taxon>
        <taxon>Actinomycetes</taxon>
        <taxon>Kitasatosporales</taxon>
        <taxon>Streptomycetaceae</taxon>
        <taxon>Streptomyces</taxon>
    </lineage>
</organism>
<feature type="compositionally biased region" description="Basic and acidic residues" evidence="1">
    <location>
        <begin position="29"/>
        <end position="38"/>
    </location>
</feature>
<dbReference type="RefSeq" id="WP_344374617.1">
    <property type="nucleotide sequence ID" value="NZ_BAAASQ010000009.1"/>
</dbReference>
<name>A0ABV9V023_9ACTN</name>
<gene>
    <name evidence="2" type="ORF">ACFPFX_37815</name>
</gene>
<reference evidence="3" key="1">
    <citation type="journal article" date="2019" name="Int. J. Syst. Evol. Microbiol.">
        <title>The Global Catalogue of Microorganisms (GCM) 10K type strain sequencing project: providing services to taxonomists for standard genome sequencing and annotation.</title>
        <authorList>
            <consortium name="The Broad Institute Genomics Platform"/>
            <consortium name="The Broad Institute Genome Sequencing Center for Infectious Disease"/>
            <person name="Wu L."/>
            <person name="Ma J."/>
        </authorList>
    </citation>
    <scope>NUCLEOTIDE SEQUENCE [LARGE SCALE GENOMIC DNA]</scope>
    <source>
        <strain evidence="3">CCM 7224</strain>
    </source>
</reference>
<evidence type="ECO:0000313" key="2">
    <source>
        <dbReference type="EMBL" id="MFC4962053.1"/>
    </source>
</evidence>
<comment type="caution">
    <text evidence="2">The sequence shown here is derived from an EMBL/GenBank/DDBJ whole genome shotgun (WGS) entry which is preliminary data.</text>
</comment>